<proteinExistence type="predicted"/>
<accession>A0A512N947</accession>
<evidence type="ECO:0000313" key="1">
    <source>
        <dbReference type="EMBL" id="GEP55509.1"/>
    </source>
</evidence>
<comment type="caution">
    <text evidence="1">The sequence shown here is derived from an EMBL/GenBank/DDBJ whole genome shotgun (WGS) entry which is preliminary data.</text>
</comment>
<dbReference type="RefSeq" id="WP_147149594.1">
    <property type="nucleotide sequence ID" value="NZ_BKAJ01000038.1"/>
</dbReference>
<dbReference type="EMBL" id="BKAJ01000038">
    <property type="protein sequence ID" value="GEP55509.1"/>
    <property type="molecule type" value="Genomic_DNA"/>
</dbReference>
<sequence length="85" mass="9506">MLTPVDARAYLHTAACYGQPLGVRCRSGERRALVPLDVIGAKSRNMRELRTLPLKCRTCGGRDVELWLFVTGEVGRVWCEDSKTV</sequence>
<reference evidence="1 2" key="1">
    <citation type="submission" date="2019-07" db="EMBL/GenBank/DDBJ databases">
        <title>Whole genome shotgun sequence of Reyranella soli NBRC 108950.</title>
        <authorList>
            <person name="Hosoyama A."/>
            <person name="Uohara A."/>
            <person name="Ohji S."/>
            <person name="Ichikawa N."/>
        </authorList>
    </citation>
    <scope>NUCLEOTIDE SEQUENCE [LARGE SCALE GENOMIC DNA]</scope>
    <source>
        <strain evidence="1 2">NBRC 108950</strain>
    </source>
</reference>
<dbReference type="Proteomes" id="UP000321058">
    <property type="component" value="Unassembled WGS sequence"/>
</dbReference>
<protein>
    <submittedName>
        <fullName evidence="1">Uncharacterized protein</fullName>
    </submittedName>
</protein>
<dbReference type="AlphaFoldDB" id="A0A512N947"/>
<name>A0A512N947_9HYPH</name>
<gene>
    <name evidence="1" type="ORF">RSO01_26750</name>
</gene>
<evidence type="ECO:0000313" key="2">
    <source>
        <dbReference type="Proteomes" id="UP000321058"/>
    </source>
</evidence>
<keyword evidence="2" id="KW-1185">Reference proteome</keyword>
<organism evidence="1 2">
    <name type="scientific">Reyranella soli</name>
    <dbReference type="NCBI Taxonomy" id="1230389"/>
    <lineage>
        <taxon>Bacteria</taxon>
        <taxon>Pseudomonadati</taxon>
        <taxon>Pseudomonadota</taxon>
        <taxon>Alphaproteobacteria</taxon>
        <taxon>Hyphomicrobiales</taxon>
        <taxon>Reyranellaceae</taxon>
        <taxon>Reyranella</taxon>
    </lineage>
</organism>